<sequence>METGILTQRFQISHMTKNHSYFAS</sequence>
<proteinExistence type="predicted"/>
<protein>
    <submittedName>
        <fullName evidence="1">Uncharacterized protein</fullName>
    </submittedName>
</protein>
<reference evidence="1" key="1">
    <citation type="submission" date="2014-11" db="EMBL/GenBank/DDBJ databases">
        <authorList>
            <person name="Amaro Gonzalez C."/>
        </authorList>
    </citation>
    <scope>NUCLEOTIDE SEQUENCE</scope>
</reference>
<reference evidence="1" key="2">
    <citation type="journal article" date="2015" name="Fish Shellfish Immunol.">
        <title>Early steps in the European eel (Anguilla anguilla)-Vibrio vulnificus interaction in the gills: Role of the RtxA13 toxin.</title>
        <authorList>
            <person name="Callol A."/>
            <person name="Pajuelo D."/>
            <person name="Ebbesson L."/>
            <person name="Teles M."/>
            <person name="MacKenzie S."/>
            <person name="Amaro C."/>
        </authorList>
    </citation>
    <scope>NUCLEOTIDE SEQUENCE</scope>
</reference>
<accession>A0A0E9VGW4</accession>
<dbReference type="AlphaFoldDB" id="A0A0E9VGW4"/>
<name>A0A0E9VGW4_ANGAN</name>
<organism evidence="1">
    <name type="scientific">Anguilla anguilla</name>
    <name type="common">European freshwater eel</name>
    <name type="synonym">Muraena anguilla</name>
    <dbReference type="NCBI Taxonomy" id="7936"/>
    <lineage>
        <taxon>Eukaryota</taxon>
        <taxon>Metazoa</taxon>
        <taxon>Chordata</taxon>
        <taxon>Craniata</taxon>
        <taxon>Vertebrata</taxon>
        <taxon>Euteleostomi</taxon>
        <taxon>Actinopterygii</taxon>
        <taxon>Neopterygii</taxon>
        <taxon>Teleostei</taxon>
        <taxon>Anguilliformes</taxon>
        <taxon>Anguillidae</taxon>
        <taxon>Anguilla</taxon>
    </lineage>
</organism>
<evidence type="ECO:0000313" key="1">
    <source>
        <dbReference type="EMBL" id="JAH76690.1"/>
    </source>
</evidence>
<dbReference type="EMBL" id="GBXM01031887">
    <property type="protein sequence ID" value="JAH76690.1"/>
    <property type="molecule type" value="Transcribed_RNA"/>
</dbReference>